<sequence length="975" mass="106708">MLLLRPTGLNSSGVALVYKIQSVNAKASDSAAMTDKAVTQIEASAVPDTAPSGPLGTTQEAPEVASTEPPQRATVSTPEQPNQQKSKREDIQLSPVVQQPQSNEHFYMVLLEDVLSADQGQRARREGSDTAGGGQGGGNLAARRMAEPIEPFEDQLCGERFNRAFGLPLLGLAFLTIVLPVTMHRYSSSQNDTQSSQSHYSTSNRMYPSARPVHFNYLADRMLLASATTARHAAPWQRNNSTGIGRIILDWQRLLGIKPKTDAESTTARNSMTSTRWRNPELRESWRPGSTSRNVYGTLPTSRSVYKDVYGNDRLPYWLPPRGQQYILAETRRFFEKRSTLPTRPRDSSAAGDEYPHNARGGYDVRRGDRDQGLPYGGSGSKIDGATKRGAPGSATTGEPVPPLSGSQLWCVYQPTGGVHDAASPDDDEYQLDDVPVSLCTAVVYCCLDVWKHGVRTYQPSTARPRGPPGGRWYDSHPDEEYKHEGDGGPQGIYHFSRLRALRGAPPTLKLYAMLGGREQTTSSFTRKMAAGGTSAGEASSDDRDVYGGRARHLNNGRQEAVSLEKAKDASWNTAESRSINYTVLDKTVDLSIRWLRRMGLDGFVFNYRTDPQFPRADPLYLLYFRAFHERLGEQGLQATLVLPDALTSNTATGSGSADRKRPRSGATSVARLVATGYTPLVLPTHDLVPQDRKLNGDEHSRNHTSGEAAPAVVDDERREEDDALPPPESKLSPYGDNGTEAATCPAPYSSDDPAVMTQERLLTGRYGKLTVNMKLNTLVTVSFKADHYRLRSSTHYKELTPAYKASTAQATTFRVGESTYRDMCRIANGTWRLGDQRLRRPDSRRGLDGSGDVARGGPPLSPSSSSSTGKRVVQATRSFYGSRSGCLVVQSELDWYSGFGPESARPLLLEGPGSGFLGVVVFDLEADDFAGSCGGVKHPLVRRLRRMLWLNEQRRPILPLDGAEAAAAADTSKR</sequence>
<dbReference type="Proteomes" id="UP000821845">
    <property type="component" value="Chromosome 7"/>
</dbReference>
<protein>
    <submittedName>
        <fullName evidence="1">Uncharacterized protein</fullName>
    </submittedName>
</protein>
<accession>A0ACB7RZD2</accession>
<proteinExistence type="predicted"/>
<gene>
    <name evidence="1" type="ORF">HPB50_025295</name>
</gene>
<keyword evidence="2" id="KW-1185">Reference proteome</keyword>
<organism evidence="1 2">
    <name type="scientific">Hyalomma asiaticum</name>
    <name type="common">Tick</name>
    <dbReference type="NCBI Taxonomy" id="266040"/>
    <lineage>
        <taxon>Eukaryota</taxon>
        <taxon>Metazoa</taxon>
        <taxon>Ecdysozoa</taxon>
        <taxon>Arthropoda</taxon>
        <taxon>Chelicerata</taxon>
        <taxon>Arachnida</taxon>
        <taxon>Acari</taxon>
        <taxon>Parasitiformes</taxon>
        <taxon>Ixodida</taxon>
        <taxon>Ixodoidea</taxon>
        <taxon>Ixodidae</taxon>
        <taxon>Hyalomminae</taxon>
        <taxon>Hyalomma</taxon>
    </lineage>
</organism>
<evidence type="ECO:0000313" key="1">
    <source>
        <dbReference type="EMBL" id="KAH6927021.1"/>
    </source>
</evidence>
<dbReference type="EMBL" id="CM023487">
    <property type="protein sequence ID" value="KAH6927021.1"/>
    <property type="molecule type" value="Genomic_DNA"/>
</dbReference>
<evidence type="ECO:0000313" key="2">
    <source>
        <dbReference type="Proteomes" id="UP000821845"/>
    </source>
</evidence>
<name>A0ACB7RZD2_HYAAI</name>
<comment type="caution">
    <text evidence="1">The sequence shown here is derived from an EMBL/GenBank/DDBJ whole genome shotgun (WGS) entry which is preliminary data.</text>
</comment>
<reference evidence="1" key="1">
    <citation type="submission" date="2020-05" db="EMBL/GenBank/DDBJ databases">
        <title>Large-scale comparative analyses of tick genomes elucidate their genetic diversity and vector capacities.</title>
        <authorList>
            <person name="Jia N."/>
            <person name="Wang J."/>
            <person name="Shi W."/>
            <person name="Du L."/>
            <person name="Sun Y."/>
            <person name="Zhan W."/>
            <person name="Jiang J."/>
            <person name="Wang Q."/>
            <person name="Zhang B."/>
            <person name="Ji P."/>
            <person name="Sakyi L.B."/>
            <person name="Cui X."/>
            <person name="Yuan T."/>
            <person name="Jiang B."/>
            <person name="Yang W."/>
            <person name="Lam T.T.-Y."/>
            <person name="Chang Q."/>
            <person name="Ding S."/>
            <person name="Wang X."/>
            <person name="Zhu J."/>
            <person name="Ruan X."/>
            <person name="Zhao L."/>
            <person name="Wei J."/>
            <person name="Que T."/>
            <person name="Du C."/>
            <person name="Cheng J."/>
            <person name="Dai P."/>
            <person name="Han X."/>
            <person name="Huang E."/>
            <person name="Gao Y."/>
            <person name="Liu J."/>
            <person name="Shao H."/>
            <person name="Ye R."/>
            <person name="Li L."/>
            <person name="Wei W."/>
            <person name="Wang X."/>
            <person name="Wang C."/>
            <person name="Yang T."/>
            <person name="Huo Q."/>
            <person name="Li W."/>
            <person name="Guo W."/>
            <person name="Chen H."/>
            <person name="Zhou L."/>
            <person name="Ni X."/>
            <person name="Tian J."/>
            <person name="Zhou Y."/>
            <person name="Sheng Y."/>
            <person name="Liu T."/>
            <person name="Pan Y."/>
            <person name="Xia L."/>
            <person name="Li J."/>
            <person name="Zhao F."/>
            <person name="Cao W."/>
        </authorList>
    </citation>
    <scope>NUCLEOTIDE SEQUENCE</scope>
    <source>
        <strain evidence="1">Hyas-2018</strain>
    </source>
</reference>